<dbReference type="PROSITE" id="PS00571">
    <property type="entry name" value="AMIDASES"/>
    <property type="match status" value="1"/>
</dbReference>
<feature type="compositionally biased region" description="Low complexity" evidence="1">
    <location>
        <begin position="18"/>
        <end position="33"/>
    </location>
</feature>
<dbReference type="AlphaFoldDB" id="A0A5S4YL42"/>
<dbReference type="InterPro" id="IPR052739">
    <property type="entry name" value="FAAH2"/>
</dbReference>
<feature type="compositionally biased region" description="Basic residues" evidence="1">
    <location>
        <begin position="34"/>
        <end position="50"/>
    </location>
</feature>
<dbReference type="PANTHER" id="PTHR43372">
    <property type="entry name" value="FATTY-ACID AMIDE HYDROLASE"/>
    <property type="match status" value="1"/>
</dbReference>
<dbReference type="Gene3D" id="3.90.1300.10">
    <property type="entry name" value="Amidase signature (AS) domain"/>
    <property type="match status" value="1"/>
</dbReference>
<accession>A0A5S4YL42</accession>
<dbReference type="InterPro" id="IPR036928">
    <property type="entry name" value="AS_sf"/>
</dbReference>
<evidence type="ECO:0000256" key="1">
    <source>
        <dbReference type="SAM" id="MobiDB-lite"/>
    </source>
</evidence>
<feature type="domain" description="Amidase" evidence="2">
    <location>
        <begin position="89"/>
        <end position="511"/>
    </location>
</feature>
<organism evidence="3 4">
    <name type="scientific">Bradyrhizobium hipponense</name>
    <dbReference type="NCBI Taxonomy" id="2605638"/>
    <lineage>
        <taxon>Bacteria</taxon>
        <taxon>Pseudomonadati</taxon>
        <taxon>Pseudomonadota</taxon>
        <taxon>Alphaproteobacteria</taxon>
        <taxon>Hyphomicrobiales</taxon>
        <taxon>Nitrobacteraceae</taxon>
        <taxon>Bradyrhizobium</taxon>
    </lineage>
</organism>
<dbReference type="PANTHER" id="PTHR43372:SF4">
    <property type="entry name" value="FATTY-ACID AMIDE HYDROLASE 2"/>
    <property type="match status" value="1"/>
</dbReference>
<proteinExistence type="predicted"/>
<dbReference type="InterPro" id="IPR023631">
    <property type="entry name" value="Amidase_dom"/>
</dbReference>
<reference evidence="3 4" key="1">
    <citation type="submission" date="2019-08" db="EMBL/GenBank/DDBJ databases">
        <title>Bradyrhizobium hipponensis sp. nov., a rhizobium isolated from a Lupinus angustifolius root nodule in Tunisia.</title>
        <authorList>
            <person name="Off K."/>
            <person name="Rejili M."/>
            <person name="Mars M."/>
            <person name="Brachmann A."/>
            <person name="Marin M."/>
        </authorList>
    </citation>
    <scope>NUCLEOTIDE SEQUENCE [LARGE SCALE GENOMIC DNA]</scope>
    <source>
        <strain evidence="4">aSej3</strain>
    </source>
</reference>
<dbReference type="PIRSF" id="PIRSF001221">
    <property type="entry name" value="Amidase_fungi"/>
    <property type="match status" value="1"/>
</dbReference>
<dbReference type="Proteomes" id="UP000324797">
    <property type="component" value="Unassembled WGS sequence"/>
</dbReference>
<feature type="compositionally biased region" description="Basic residues" evidence="1">
    <location>
        <begin position="1"/>
        <end position="13"/>
    </location>
</feature>
<dbReference type="NCBIfam" id="NF005687">
    <property type="entry name" value="PRK07487.1"/>
    <property type="match status" value="1"/>
</dbReference>
<sequence>MAKKAATKKKSASKKVADTSSKTDTARKGAVAKAAKKTAKKAAKTVKRIGKQSSPRKPTAARRPKGPAWQWSAVETAAAIRAGAISAVETVEAHLDRMRAVNPKLNAVVVDLGEEALKAAHAADKQRAKDGELGLLHGVPITIKENVDYEGRPNFNGVPSNKDLVAPSDSPVVRNLKKAGAIVLGLTNTPEFSFRGFTDNPLHGLTLNPWDPNITCGGSSGGAGSAVAAGIGTIAHGNDIGGSLRWPAHCNGVATIKPTQGRIPAFNGSATAERPMLAHLMSAQGPLARHVGDVRLALEVMSQRDPRDPWWVPAPLVGPKPRGPIKVALAKIPEDMDVDPQVAAALRQAADHLERSGYRVSEVDVPDINGVWQTWCDIITNETVVMLETGMLKVTSEDFHKAWNGMKAKASVLDLPAWMRATAARSGHIRAWQLFFEEYPVVLAPTTVKPTPGPREDTISAERVREIFWGEIRFISAINVLGLPGAVVPVALHDGKPIGVQLIAGRYREDLALDAAAAIEKRAGVLTHSLWEMMA</sequence>
<keyword evidence="4" id="KW-1185">Reference proteome</keyword>
<evidence type="ECO:0000259" key="2">
    <source>
        <dbReference type="Pfam" id="PF01425"/>
    </source>
</evidence>
<feature type="region of interest" description="Disordered" evidence="1">
    <location>
        <begin position="1"/>
        <end position="70"/>
    </location>
</feature>
<dbReference type="GO" id="GO:0012505">
    <property type="term" value="C:endomembrane system"/>
    <property type="evidence" value="ECO:0007669"/>
    <property type="project" value="TreeGrafter"/>
</dbReference>
<gene>
    <name evidence="3" type="ORF">FXV83_18145</name>
</gene>
<name>A0A5S4YL42_9BRAD</name>
<evidence type="ECO:0000313" key="4">
    <source>
        <dbReference type="Proteomes" id="UP000324797"/>
    </source>
</evidence>
<evidence type="ECO:0000313" key="3">
    <source>
        <dbReference type="EMBL" id="TYO65116.1"/>
    </source>
</evidence>
<dbReference type="InterPro" id="IPR020556">
    <property type="entry name" value="Amidase_CS"/>
</dbReference>
<dbReference type="Pfam" id="PF01425">
    <property type="entry name" value="Amidase"/>
    <property type="match status" value="1"/>
</dbReference>
<dbReference type="EMBL" id="VSTH01000056">
    <property type="protein sequence ID" value="TYO65116.1"/>
    <property type="molecule type" value="Genomic_DNA"/>
</dbReference>
<protein>
    <submittedName>
        <fullName evidence="3">Amidase family protein</fullName>
    </submittedName>
</protein>
<dbReference type="SUPFAM" id="SSF75304">
    <property type="entry name" value="Amidase signature (AS) enzymes"/>
    <property type="match status" value="1"/>
</dbReference>
<dbReference type="RefSeq" id="WP_148740762.1">
    <property type="nucleotide sequence ID" value="NZ_VSTH01000056.1"/>
</dbReference>
<comment type="caution">
    <text evidence="3">The sequence shown here is derived from an EMBL/GenBank/DDBJ whole genome shotgun (WGS) entry which is preliminary data.</text>
</comment>